<dbReference type="PROSITE" id="PS00893">
    <property type="entry name" value="NUDIX_BOX"/>
    <property type="match status" value="1"/>
</dbReference>
<comment type="cofactor">
    <cofactor evidence="1">
        <name>Mg(2+)</name>
        <dbReference type="ChEBI" id="CHEBI:18420"/>
    </cofactor>
</comment>
<dbReference type="PANTHER" id="PTHR43046">
    <property type="entry name" value="GDP-MANNOSE MANNOSYL HYDROLASE"/>
    <property type="match status" value="1"/>
</dbReference>
<accession>A0A544YTR7</accession>
<sequence>MARRIDFYDDPQAPAPNSLVPSVNVVVTNEAGDILLIRRSDNGNWAVPGGAIDLGESLPQAAVRETHEETGVLCEITGLVGIYTDPRHVILYTSNGEARQEFSIVLTARAIAGKPTPSSEAPEVRWVPRKAVEALCMDRSMVLRIGHYLAGAGVPHIG</sequence>
<dbReference type="PANTHER" id="PTHR43046:SF16">
    <property type="entry name" value="ADP-RIBOSE PYROPHOSPHATASE YJHB-RELATED"/>
    <property type="match status" value="1"/>
</dbReference>
<dbReference type="InterPro" id="IPR000086">
    <property type="entry name" value="NUDIX_hydrolase_dom"/>
</dbReference>
<evidence type="ECO:0000313" key="6">
    <source>
        <dbReference type="EMBL" id="TQS20175.1"/>
    </source>
</evidence>
<dbReference type="InterPro" id="IPR020084">
    <property type="entry name" value="NUDIX_hydrolase_CS"/>
</dbReference>
<evidence type="ECO:0000256" key="1">
    <source>
        <dbReference type="ARBA" id="ARBA00001946"/>
    </source>
</evidence>
<evidence type="ECO:0000256" key="3">
    <source>
        <dbReference type="ARBA" id="ARBA00022801"/>
    </source>
</evidence>
<dbReference type="Pfam" id="PF00293">
    <property type="entry name" value="NUDIX"/>
    <property type="match status" value="1"/>
</dbReference>
<dbReference type="CDD" id="cd02883">
    <property type="entry name" value="NUDIX_Hydrolase"/>
    <property type="match status" value="1"/>
</dbReference>
<feature type="domain" description="Nudix hydrolase" evidence="5">
    <location>
        <begin position="18"/>
        <end position="149"/>
    </location>
</feature>
<comment type="similarity">
    <text evidence="2 4">Belongs to the Nudix hydrolase family.</text>
</comment>
<dbReference type="RefSeq" id="WP_142619739.1">
    <property type="nucleotide sequence ID" value="NZ_VIRM01000018.1"/>
</dbReference>
<gene>
    <name evidence="6" type="ORF">FLX08_16465</name>
</gene>
<dbReference type="SUPFAM" id="SSF55811">
    <property type="entry name" value="Nudix"/>
    <property type="match status" value="1"/>
</dbReference>
<evidence type="ECO:0000256" key="4">
    <source>
        <dbReference type="RuleBase" id="RU003476"/>
    </source>
</evidence>
<dbReference type="PROSITE" id="PS51462">
    <property type="entry name" value="NUDIX"/>
    <property type="match status" value="1"/>
</dbReference>
<organism evidence="6 7">
    <name type="scientific">Microbispora hainanensis</name>
    <dbReference type="NCBI Taxonomy" id="568844"/>
    <lineage>
        <taxon>Bacteria</taxon>
        <taxon>Bacillati</taxon>
        <taxon>Actinomycetota</taxon>
        <taxon>Actinomycetes</taxon>
        <taxon>Streptosporangiales</taxon>
        <taxon>Streptosporangiaceae</taxon>
        <taxon>Microbispora</taxon>
    </lineage>
</organism>
<dbReference type="EMBL" id="VIRM01000018">
    <property type="protein sequence ID" value="TQS20175.1"/>
    <property type="molecule type" value="Genomic_DNA"/>
</dbReference>
<dbReference type="InterPro" id="IPR015797">
    <property type="entry name" value="NUDIX_hydrolase-like_dom_sf"/>
</dbReference>
<dbReference type="InterPro" id="IPR020476">
    <property type="entry name" value="Nudix_hydrolase"/>
</dbReference>
<reference evidence="6 7" key="1">
    <citation type="submission" date="2019-07" db="EMBL/GenBank/DDBJ databases">
        <title>Microbispora hainanensis DSM 45428.</title>
        <authorList>
            <person name="Thawai C."/>
        </authorList>
    </citation>
    <scope>NUCLEOTIDE SEQUENCE [LARGE SCALE GENOMIC DNA]</scope>
    <source>
        <strain evidence="6 7">DSM 45428</strain>
    </source>
</reference>
<dbReference type="AlphaFoldDB" id="A0A544YTR7"/>
<dbReference type="Proteomes" id="UP000316541">
    <property type="component" value="Unassembled WGS sequence"/>
</dbReference>
<comment type="caution">
    <text evidence="6">The sequence shown here is derived from an EMBL/GenBank/DDBJ whole genome shotgun (WGS) entry which is preliminary data.</text>
</comment>
<keyword evidence="3 4" id="KW-0378">Hydrolase</keyword>
<proteinExistence type="inferred from homology"/>
<evidence type="ECO:0000313" key="7">
    <source>
        <dbReference type="Proteomes" id="UP000316541"/>
    </source>
</evidence>
<evidence type="ECO:0000256" key="2">
    <source>
        <dbReference type="ARBA" id="ARBA00005582"/>
    </source>
</evidence>
<dbReference type="Gene3D" id="3.90.79.10">
    <property type="entry name" value="Nucleoside Triphosphate Pyrophosphohydrolase"/>
    <property type="match status" value="1"/>
</dbReference>
<dbReference type="GO" id="GO:0016787">
    <property type="term" value="F:hydrolase activity"/>
    <property type="evidence" value="ECO:0007669"/>
    <property type="project" value="UniProtKB-KW"/>
</dbReference>
<evidence type="ECO:0000259" key="5">
    <source>
        <dbReference type="PROSITE" id="PS51462"/>
    </source>
</evidence>
<protein>
    <submittedName>
        <fullName evidence="6">NUDIX domain-containing protein</fullName>
    </submittedName>
</protein>
<dbReference type="PRINTS" id="PR00502">
    <property type="entry name" value="NUDIXFAMILY"/>
</dbReference>
<name>A0A544YTR7_9ACTN</name>